<evidence type="ECO:0000313" key="2">
    <source>
        <dbReference type="Proteomes" id="UP000499080"/>
    </source>
</evidence>
<reference evidence="1 2" key="1">
    <citation type="journal article" date="2019" name="Sci. Rep.">
        <title>Orb-weaving spider Araneus ventricosus genome elucidates the spidroin gene catalogue.</title>
        <authorList>
            <person name="Kono N."/>
            <person name="Nakamura H."/>
            <person name="Ohtoshi R."/>
            <person name="Moran D.A.P."/>
            <person name="Shinohara A."/>
            <person name="Yoshida Y."/>
            <person name="Fujiwara M."/>
            <person name="Mori M."/>
            <person name="Tomita M."/>
            <person name="Arakawa K."/>
        </authorList>
    </citation>
    <scope>NUCLEOTIDE SEQUENCE [LARGE SCALE GENOMIC DNA]</scope>
</reference>
<comment type="caution">
    <text evidence="1">The sequence shown here is derived from an EMBL/GenBank/DDBJ whole genome shotgun (WGS) entry which is preliminary data.</text>
</comment>
<protein>
    <submittedName>
        <fullName evidence="1">Uncharacterized protein</fullName>
    </submittedName>
</protein>
<dbReference type="EMBL" id="BGPR01000760">
    <property type="protein sequence ID" value="GBM34423.1"/>
    <property type="molecule type" value="Genomic_DNA"/>
</dbReference>
<dbReference type="AlphaFoldDB" id="A0A4Y2EYV6"/>
<sequence>MGDWRNRPEQNQTKFNPNFKLHQFHSKDQKFILQQGTGTFHRFHLKSTDHCGCGKQGSPVHYAAECPLTSSFQLMKPTTDLIQLWWQRVMLNPLSRTRIRNLMDSLLE</sequence>
<gene>
    <name evidence="1" type="ORF">AVEN_226839_1</name>
</gene>
<keyword evidence="2" id="KW-1185">Reference proteome</keyword>
<name>A0A4Y2EYV6_ARAVE</name>
<dbReference type="Proteomes" id="UP000499080">
    <property type="component" value="Unassembled WGS sequence"/>
</dbReference>
<accession>A0A4Y2EYV6</accession>
<evidence type="ECO:0000313" key="1">
    <source>
        <dbReference type="EMBL" id="GBM34423.1"/>
    </source>
</evidence>
<proteinExistence type="predicted"/>
<organism evidence="1 2">
    <name type="scientific">Araneus ventricosus</name>
    <name type="common">Orbweaver spider</name>
    <name type="synonym">Epeira ventricosa</name>
    <dbReference type="NCBI Taxonomy" id="182803"/>
    <lineage>
        <taxon>Eukaryota</taxon>
        <taxon>Metazoa</taxon>
        <taxon>Ecdysozoa</taxon>
        <taxon>Arthropoda</taxon>
        <taxon>Chelicerata</taxon>
        <taxon>Arachnida</taxon>
        <taxon>Araneae</taxon>
        <taxon>Araneomorphae</taxon>
        <taxon>Entelegynae</taxon>
        <taxon>Araneoidea</taxon>
        <taxon>Araneidae</taxon>
        <taxon>Araneus</taxon>
    </lineage>
</organism>
<dbReference type="OrthoDB" id="6473612at2759"/>